<evidence type="ECO:0000256" key="4">
    <source>
        <dbReference type="ARBA" id="ARBA00022989"/>
    </source>
</evidence>
<dbReference type="InterPro" id="IPR001958">
    <property type="entry name" value="Tet-R_TetA/multi-R_MdtG-like"/>
</dbReference>
<feature type="transmembrane region" description="Helical" evidence="6">
    <location>
        <begin position="383"/>
        <end position="402"/>
    </location>
</feature>
<evidence type="ECO:0000256" key="5">
    <source>
        <dbReference type="ARBA" id="ARBA00023136"/>
    </source>
</evidence>
<dbReference type="SUPFAM" id="SSF103473">
    <property type="entry name" value="MFS general substrate transporter"/>
    <property type="match status" value="1"/>
</dbReference>
<feature type="transmembrane region" description="Helical" evidence="6">
    <location>
        <begin position="261"/>
        <end position="282"/>
    </location>
</feature>
<keyword evidence="5 6" id="KW-0472">Membrane</keyword>
<name>A0ABP8LH26_9BACT</name>
<feature type="transmembrane region" description="Helical" evidence="6">
    <location>
        <begin position="104"/>
        <end position="125"/>
    </location>
</feature>
<dbReference type="InterPro" id="IPR011701">
    <property type="entry name" value="MFS"/>
</dbReference>
<evidence type="ECO:0000256" key="2">
    <source>
        <dbReference type="ARBA" id="ARBA00022448"/>
    </source>
</evidence>
<dbReference type="InterPro" id="IPR020846">
    <property type="entry name" value="MFS_dom"/>
</dbReference>
<keyword evidence="3 6" id="KW-0812">Transmembrane</keyword>
<protein>
    <submittedName>
        <fullName evidence="8">Tetracycline resistance MFS efflux pump</fullName>
    </submittedName>
</protein>
<proteinExistence type="predicted"/>
<feature type="transmembrane region" description="Helical" evidence="6">
    <location>
        <begin position="224"/>
        <end position="241"/>
    </location>
</feature>
<feature type="transmembrane region" description="Helical" evidence="6">
    <location>
        <begin position="45"/>
        <end position="67"/>
    </location>
</feature>
<dbReference type="Pfam" id="PF07690">
    <property type="entry name" value="MFS_1"/>
    <property type="match status" value="1"/>
</dbReference>
<dbReference type="EMBL" id="BAABHC010000005">
    <property type="protein sequence ID" value="GAA4429584.1"/>
    <property type="molecule type" value="Genomic_DNA"/>
</dbReference>
<dbReference type="Gene3D" id="1.20.1250.20">
    <property type="entry name" value="MFS general substrate transporter like domains"/>
    <property type="match status" value="1"/>
</dbReference>
<dbReference type="Proteomes" id="UP001500552">
    <property type="component" value="Unassembled WGS sequence"/>
</dbReference>
<feature type="transmembrane region" description="Helical" evidence="6">
    <location>
        <begin position="180"/>
        <end position="203"/>
    </location>
</feature>
<comment type="caution">
    <text evidence="8">The sequence shown here is derived from an EMBL/GenBank/DDBJ whole genome shotgun (WGS) entry which is preliminary data.</text>
</comment>
<feature type="transmembrane region" description="Helical" evidence="6">
    <location>
        <begin position="318"/>
        <end position="341"/>
    </location>
</feature>
<evidence type="ECO:0000259" key="7">
    <source>
        <dbReference type="PROSITE" id="PS50850"/>
    </source>
</evidence>
<evidence type="ECO:0000256" key="6">
    <source>
        <dbReference type="SAM" id="Phobius"/>
    </source>
</evidence>
<comment type="subcellular location">
    <subcellularLocation>
        <location evidence="1">Membrane</location>
        <topology evidence="1">Multi-pass membrane protein</topology>
    </subcellularLocation>
</comment>
<evidence type="ECO:0000313" key="9">
    <source>
        <dbReference type="Proteomes" id="UP001500552"/>
    </source>
</evidence>
<evidence type="ECO:0000313" key="8">
    <source>
        <dbReference type="EMBL" id="GAA4429584.1"/>
    </source>
</evidence>
<keyword evidence="9" id="KW-1185">Reference proteome</keyword>
<dbReference type="InterPro" id="IPR036259">
    <property type="entry name" value="MFS_trans_sf"/>
</dbReference>
<feature type="transmembrane region" description="Helical" evidence="6">
    <location>
        <begin position="353"/>
        <end position="377"/>
    </location>
</feature>
<organism evidence="8 9">
    <name type="scientific">Pontibacter saemangeumensis</name>
    <dbReference type="NCBI Taxonomy" id="1084525"/>
    <lineage>
        <taxon>Bacteria</taxon>
        <taxon>Pseudomonadati</taxon>
        <taxon>Bacteroidota</taxon>
        <taxon>Cytophagia</taxon>
        <taxon>Cytophagales</taxon>
        <taxon>Hymenobacteraceae</taxon>
        <taxon>Pontibacter</taxon>
    </lineage>
</organism>
<gene>
    <name evidence="8" type="ORF">GCM10023188_15130</name>
</gene>
<evidence type="ECO:0000256" key="1">
    <source>
        <dbReference type="ARBA" id="ARBA00004141"/>
    </source>
</evidence>
<keyword evidence="4 6" id="KW-1133">Transmembrane helix</keyword>
<dbReference type="PRINTS" id="PR01035">
    <property type="entry name" value="TCRTETA"/>
</dbReference>
<keyword evidence="2" id="KW-0813">Transport</keyword>
<feature type="transmembrane region" description="Helical" evidence="6">
    <location>
        <begin position="79"/>
        <end position="98"/>
    </location>
</feature>
<reference evidence="9" key="1">
    <citation type="journal article" date="2019" name="Int. J. Syst. Evol. Microbiol.">
        <title>The Global Catalogue of Microorganisms (GCM) 10K type strain sequencing project: providing services to taxonomists for standard genome sequencing and annotation.</title>
        <authorList>
            <consortium name="The Broad Institute Genomics Platform"/>
            <consortium name="The Broad Institute Genome Sequencing Center for Infectious Disease"/>
            <person name="Wu L."/>
            <person name="Ma J."/>
        </authorList>
    </citation>
    <scope>NUCLEOTIDE SEQUENCE [LARGE SCALE GENOMIC DNA]</scope>
    <source>
        <strain evidence="9">JCM 17926</strain>
    </source>
</reference>
<feature type="transmembrane region" description="Helical" evidence="6">
    <location>
        <begin position="294"/>
        <end position="312"/>
    </location>
</feature>
<dbReference type="PANTHER" id="PTHR23504:SF15">
    <property type="entry name" value="MAJOR FACILITATOR SUPERFAMILY (MFS) PROFILE DOMAIN-CONTAINING PROTEIN"/>
    <property type="match status" value="1"/>
</dbReference>
<dbReference type="PROSITE" id="PS50850">
    <property type="entry name" value="MFS"/>
    <property type="match status" value="1"/>
</dbReference>
<sequence length="411" mass="43698">MLNKEFGILLLALLVVMTGYGALLPVLPFFVERLALAEGLSENSVLLHFGILTAIYPATIVFTAPFWGHVSDKVGHKPLIVIGLAGFVLMQLLTGLSTTLFMLYVARIVGSLFSSFLVLVINAYISDITAEKERSQAMAWSGTAVSVGVVVGPGISGVLAKNDLHLSWRMGHFLMDRYSVSFFALAALGMVVLIVSLLGLKWVKKSIASEPGKVKVRIFRRDRWKQLTVLLTLSLTIQLAITMFETTFSLYARGVSNYPAAFIGVGLLVCGGVMAVFQPLVVNWGNRLIPHVSAQILYGFLTAGTALMLLAVTQESALILLTIGLFALGASLAIPNLLAAVSLKGGNSPGQVLGIQSAFNGVGQIIGPLAGTGLYAVAEPAPFITGGMLLLTASLLQVKVILKTKSLLNKT</sequence>
<evidence type="ECO:0000256" key="3">
    <source>
        <dbReference type="ARBA" id="ARBA00022692"/>
    </source>
</evidence>
<accession>A0ABP8LH26</accession>
<feature type="domain" description="Major facilitator superfamily (MFS) profile" evidence="7">
    <location>
        <begin position="5"/>
        <end position="405"/>
    </location>
</feature>
<dbReference type="PANTHER" id="PTHR23504">
    <property type="entry name" value="MAJOR FACILITATOR SUPERFAMILY DOMAIN-CONTAINING PROTEIN 10"/>
    <property type="match status" value="1"/>
</dbReference>
<feature type="transmembrane region" description="Helical" evidence="6">
    <location>
        <begin position="137"/>
        <end position="160"/>
    </location>
</feature>